<evidence type="ECO:0000313" key="2">
    <source>
        <dbReference type="EMBL" id="AIC29690.1"/>
    </source>
</evidence>
<dbReference type="EMBL" id="CP006987">
    <property type="protein sequence ID" value="AIC29690.1"/>
    <property type="molecule type" value="Genomic_DNA"/>
</dbReference>
<name>A0A060ICA4_RHIET</name>
<protein>
    <submittedName>
        <fullName evidence="2">Uncharacterized protein</fullName>
    </submittedName>
</protein>
<evidence type="ECO:0000256" key="1">
    <source>
        <dbReference type="SAM" id="MobiDB-lite"/>
    </source>
</evidence>
<keyword evidence="2" id="KW-0614">Plasmid</keyword>
<dbReference type="KEGG" id="rei:IE4771_PA00184"/>
<accession>A0A060ICA4</accession>
<geneLocation type="plasmid" evidence="2 3">
    <name>pRetIE4771a</name>
</geneLocation>
<reference evidence="2 3" key="1">
    <citation type="submission" date="2013-12" db="EMBL/GenBank/DDBJ databases">
        <title>Complete genome sequence of Rhizobium etli bv. mimosae IE4771.</title>
        <authorList>
            <person name="Bustos P."/>
            <person name="Santamaria R.I."/>
            <person name="Lozano L."/>
            <person name="Ormeno-Orrillo E."/>
            <person name="Rogel M.A."/>
            <person name="Romero D."/>
            <person name="Cevallos M.A."/>
            <person name="Martinez-Romero E."/>
            <person name="Gonzalez V."/>
        </authorList>
    </citation>
    <scope>NUCLEOTIDE SEQUENCE [LARGE SCALE GENOMIC DNA]</scope>
    <source>
        <strain evidence="2 3">IE4771</strain>
        <plasmid evidence="3">Plasmid pRetIE4771a</plasmid>
    </source>
</reference>
<dbReference type="HOGENOM" id="CLU_1915380_0_0_5"/>
<dbReference type="AlphaFoldDB" id="A0A060ICA4"/>
<proteinExistence type="predicted"/>
<evidence type="ECO:0000313" key="3">
    <source>
        <dbReference type="Proteomes" id="UP000027180"/>
    </source>
</evidence>
<organism evidence="2 3">
    <name type="scientific">Rhizobium etli bv. mimosae str. IE4771</name>
    <dbReference type="NCBI Taxonomy" id="1432050"/>
    <lineage>
        <taxon>Bacteria</taxon>
        <taxon>Pseudomonadati</taxon>
        <taxon>Pseudomonadota</taxon>
        <taxon>Alphaproteobacteria</taxon>
        <taxon>Hyphomicrobiales</taxon>
        <taxon>Rhizobiaceae</taxon>
        <taxon>Rhizobium/Agrobacterium group</taxon>
        <taxon>Rhizobium</taxon>
    </lineage>
</organism>
<feature type="region of interest" description="Disordered" evidence="1">
    <location>
        <begin position="55"/>
        <end position="132"/>
    </location>
</feature>
<sequence length="132" mass="14476">MAAFLPVPPQQLFPSGGLLTFTLHGPRFPLAHFFISHLSRSTSSRLQADAFLQAGGVSRRNEKQAREKRRKREMNRSQSSRLVAASAQPPPPHTATRPSQGCKPRSSFAAAMLGRSCTQPPAPRSGKCLRKE</sequence>
<gene>
    <name evidence="2" type="ORF">IE4771_PA00184</name>
</gene>
<dbReference type="Proteomes" id="UP000027180">
    <property type="component" value="Plasmid pRetIE4771a"/>
</dbReference>